<dbReference type="InterPro" id="IPR012218">
    <property type="entry name" value="Cyt_c_BACSU-c550-type"/>
</dbReference>
<keyword evidence="3 7" id="KW-0479">Metal-binding</keyword>
<dbReference type="Pfam" id="PF13442">
    <property type="entry name" value="Cytochrome_CBB3"/>
    <property type="match status" value="1"/>
</dbReference>
<comment type="caution">
    <text evidence="10">The sequence shown here is derived from an EMBL/GenBank/DDBJ whole genome shotgun (WGS) entry which is preliminary data.</text>
</comment>
<proteinExistence type="predicted"/>
<dbReference type="PANTHER" id="PTHR37823:SF2">
    <property type="entry name" value="CYTOCHROME C-550"/>
    <property type="match status" value="1"/>
</dbReference>
<feature type="domain" description="Cytochrome c" evidence="9">
    <location>
        <begin position="48"/>
        <end position="121"/>
    </location>
</feature>
<dbReference type="InterPro" id="IPR051811">
    <property type="entry name" value="Cytochrome_c550/c551-like"/>
</dbReference>
<keyword evidence="8" id="KW-0472">Membrane</keyword>
<evidence type="ECO:0000313" key="11">
    <source>
        <dbReference type="Proteomes" id="UP000322139"/>
    </source>
</evidence>
<dbReference type="PANTHER" id="PTHR37823">
    <property type="entry name" value="CYTOCHROME C-553-LIKE"/>
    <property type="match status" value="1"/>
</dbReference>
<evidence type="ECO:0000313" key="10">
    <source>
        <dbReference type="EMBL" id="TYS44297.1"/>
    </source>
</evidence>
<dbReference type="PIRSF" id="PIRSF000025">
    <property type="entry name" value="Cytc_Bsub_c550"/>
    <property type="match status" value="1"/>
</dbReference>
<dbReference type="Proteomes" id="UP000322139">
    <property type="component" value="Unassembled WGS sequence"/>
</dbReference>
<dbReference type="GO" id="GO:0005506">
    <property type="term" value="F:iron ion binding"/>
    <property type="evidence" value="ECO:0007669"/>
    <property type="project" value="InterPro"/>
</dbReference>
<keyword evidence="2 6" id="KW-0349">Heme</keyword>
<feature type="transmembrane region" description="Helical" evidence="8">
    <location>
        <begin position="6"/>
        <end position="25"/>
    </location>
</feature>
<sequence length="121" mass="12661">MNRNPLIPFLLIAVLGIGAMFLVSFKGLGDAKDLAAEQEGGGEEQTEEVAANPEDIYKQSCIGCHGDQYQGGVGPALTGVGDRYSQDEIADIVVNGKGSMPPGLVPQEKAGEMAEWLAGLK</sequence>
<evidence type="ECO:0000259" key="9">
    <source>
        <dbReference type="PROSITE" id="PS51007"/>
    </source>
</evidence>
<dbReference type="EMBL" id="VTER01000012">
    <property type="protein sequence ID" value="TYS44297.1"/>
    <property type="molecule type" value="Genomic_DNA"/>
</dbReference>
<dbReference type="AlphaFoldDB" id="A0A5D4QYY5"/>
<accession>A0A5D4QYY5</accession>
<comment type="PTM">
    <text evidence="6">Binds 1 heme c group covalently per subunit.</text>
</comment>
<feature type="binding site" description="axial binding residue" evidence="7">
    <location>
        <position position="65"/>
    </location>
    <ligand>
        <name>heme c</name>
        <dbReference type="ChEBI" id="CHEBI:61717"/>
    </ligand>
    <ligandPart>
        <name>Fe</name>
        <dbReference type="ChEBI" id="CHEBI:18248"/>
    </ligandPart>
</feature>
<keyword evidence="1" id="KW-0813">Transport</keyword>
<keyword evidence="8" id="KW-0812">Transmembrane</keyword>
<dbReference type="InterPro" id="IPR009056">
    <property type="entry name" value="Cyt_c-like_dom"/>
</dbReference>
<evidence type="ECO:0000256" key="1">
    <source>
        <dbReference type="ARBA" id="ARBA00022448"/>
    </source>
</evidence>
<dbReference type="PROSITE" id="PS51007">
    <property type="entry name" value="CYTC"/>
    <property type="match status" value="1"/>
</dbReference>
<organism evidence="10 11">
    <name type="scientific">Bacillus infantis</name>
    <dbReference type="NCBI Taxonomy" id="324767"/>
    <lineage>
        <taxon>Bacteria</taxon>
        <taxon>Bacillati</taxon>
        <taxon>Bacillota</taxon>
        <taxon>Bacilli</taxon>
        <taxon>Bacillales</taxon>
        <taxon>Bacillaceae</taxon>
        <taxon>Bacillus</taxon>
    </lineage>
</organism>
<dbReference type="GO" id="GO:0009055">
    <property type="term" value="F:electron transfer activity"/>
    <property type="evidence" value="ECO:0007669"/>
    <property type="project" value="InterPro"/>
</dbReference>
<dbReference type="InterPro" id="IPR036909">
    <property type="entry name" value="Cyt_c-like_dom_sf"/>
</dbReference>
<feature type="binding site" description="covalent" evidence="6">
    <location>
        <position position="64"/>
    </location>
    <ligand>
        <name>heme c</name>
        <dbReference type="ChEBI" id="CHEBI:61717"/>
    </ligand>
</feature>
<dbReference type="GO" id="GO:0020037">
    <property type="term" value="F:heme binding"/>
    <property type="evidence" value="ECO:0007669"/>
    <property type="project" value="InterPro"/>
</dbReference>
<evidence type="ECO:0000256" key="2">
    <source>
        <dbReference type="ARBA" id="ARBA00022617"/>
    </source>
</evidence>
<keyword evidence="5 7" id="KW-0408">Iron</keyword>
<evidence type="ECO:0000256" key="7">
    <source>
        <dbReference type="PIRSR" id="PIRSR000025-2"/>
    </source>
</evidence>
<evidence type="ECO:0000256" key="3">
    <source>
        <dbReference type="ARBA" id="ARBA00022723"/>
    </source>
</evidence>
<feature type="binding site" description="covalent" evidence="6">
    <location>
        <position position="61"/>
    </location>
    <ligand>
        <name>heme c</name>
        <dbReference type="ChEBI" id="CHEBI:61717"/>
    </ligand>
</feature>
<dbReference type="Gene3D" id="1.10.760.10">
    <property type="entry name" value="Cytochrome c-like domain"/>
    <property type="match status" value="1"/>
</dbReference>
<evidence type="ECO:0000256" key="6">
    <source>
        <dbReference type="PIRSR" id="PIRSR000025-1"/>
    </source>
</evidence>
<dbReference type="NCBIfam" id="NF045773">
    <property type="entry name" value="cytochro_C550"/>
    <property type="match status" value="1"/>
</dbReference>
<evidence type="ECO:0000256" key="5">
    <source>
        <dbReference type="ARBA" id="ARBA00023004"/>
    </source>
</evidence>
<keyword evidence="8" id="KW-1133">Transmembrane helix</keyword>
<reference evidence="10 11" key="1">
    <citation type="submission" date="2019-08" db="EMBL/GenBank/DDBJ databases">
        <title>Bacillus genomes from the desert of Cuatro Cienegas, Coahuila.</title>
        <authorList>
            <person name="Olmedo-Alvarez G."/>
        </authorList>
    </citation>
    <scope>NUCLEOTIDE SEQUENCE [LARGE SCALE GENOMIC DNA]</scope>
    <source>
        <strain evidence="10 11">CH446_14T</strain>
    </source>
</reference>
<protein>
    <submittedName>
        <fullName evidence="10">Cytochrome c</fullName>
    </submittedName>
</protein>
<evidence type="ECO:0000256" key="8">
    <source>
        <dbReference type="SAM" id="Phobius"/>
    </source>
</evidence>
<dbReference type="GO" id="GO:0016020">
    <property type="term" value="C:membrane"/>
    <property type="evidence" value="ECO:0007669"/>
    <property type="project" value="InterPro"/>
</dbReference>
<evidence type="ECO:0000256" key="4">
    <source>
        <dbReference type="ARBA" id="ARBA00022982"/>
    </source>
</evidence>
<feature type="binding site" description="axial binding residue" evidence="7">
    <location>
        <position position="100"/>
    </location>
    <ligand>
        <name>heme c</name>
        <dbReference type="ChEBI" id="CHEBI:61717"/>
    </ligand>
    <ligandPart>
        <name>Fe</name>
        <dbReference type="ChEBI" id="CHEBI:18248"/>
    </ligandPart>
</feature>
<gene>
    <name evidence="10" type="ORF">FZD51_20705</name>
</gene>
<dbReference type="RefSeq" id="WP_148976496.1">
    <property type="nucleotide sequence ID" value="NZ_JBNIKT010000006.1"/>
</dbReference>
<dbReference type="InterPro" id="IPR054780">
    <property type="entry name" value="Cytochro_C550_firm"/>
</dbReference>
<keyword evidence="4" id="KW-0249">Electron transport</keyword>
<dbReference type="SUPFAM" id="SSF46626">
    <property type="entry name" value="Cytochrome c"/>
    <property type="match status" value="1"/>
</dbReference>
<name>A0A5D4QYY5_9BACI</name>